<protein>
    <submittedName>
        <fullName evidence="1">Uncharacterized protein</fullName>
    </submittedName>
</protein>
<name>A0A8T1L1F9_9STRA</name>
<comment type="caution">
    <text evidence="1">The sequence shown here is derived from an EMBL/GenBank/DDBJ whole genome shotgun (WGS) entry which is preliminary data.</text>
</comment>
<proteinExistence type="predicted"/>
<evidence type="ECO:0000313" key="1">
    <source>
        <dbReference type="EMBL" id="KAG2945990.1"/>
    </source>
</evidence>
<accession>A0A8T1L1F9</accession>
<organism evidence="1 2">
    <name type="scientific">Phytophthora cactorum</name>
    <dbReference type="NCBI Taxonomy" id="29920"/>
    <lineage>
        <taxon>Eukaryota</taxon>
        <taxon>Sar</taxon>
        <taxon>Stramenopiles</taxon>
        <taxon>Oomycota</taxon>
        <taxon>Peronosporomycetes</taxon>
        <taxon>Peronosporales</taxon>
        <taxon>Peronosporaceae</taxon>
        <taxon>Phytophthora</taxon>
    </lineage>
</organism>
<dbReference type="AlphaFoldDB" id="A0A8T1L1F9"/>
<reference evidence="1" key="1">
    <citation type="submission" date="2018-10" db="EMBL/GenBank/DDBJ databases">
        <title>Effector identification in a new, highly contiguous assembly of the strawberry crown rot pathogen Phytophthora cactorum.</title>
        <authorList>
            <person name="Armitage A.D."/>
            <person name="Nellist C.F."/>
            <person name="Bates H."/>
            <person name="Vickerstaff R.J."/>
            <person name="Harrison R.J."/>
        </authorList>
    </citation>
    <scope>NUCLEOTIDE SEQUENCE</scope>
    <source>
        <strain evidence="1">4040</strain>
    </source>
</reference>
<gene>
    <name evidence="1" type="ORF">PC117_g8023</name>
</gene>
<dbReference type="Proteomes" id="UP000736787">
    <property type="component" value="Unassembled WGS sequence"/>
</dbReference>
<sequence length="48" mass="5212">MIQLGKIFGSAPPILHCGSLSTSTAADTRPRKRQRFACSYTSASARRD</sequence>
<evidence type="ECO:0000313" key="2">
    <source>
        <dbReference type="Proteomes" id="UP000736787"/>
    </source>
</evidence>
<dbReference type="EMBL" id="RCMK01000169">
    <property type="protein sequence ID" value="KAG2945990.1"/>
    <property type="molecule type" value="Genomic_DNA"/>
</dbReference>